<dbReference type="EMBL" id="QGNW01000762">
    <property type="protein sequence ID" value="RVW62727.1"/>
    <property type="molecule type" value="Genomic_DNA"/>
</dbReference>
<dbReference type="InterPro" id="IPR026960">
    <property type="entry name" value="RVT-Znf"/>
</dbReference>
<dbReference type="PANTHER" id="PTHR43383:SF2">
    <property type="entry name" value="AMIDOHYDROLASE 2 FAMILY PROTEIN"/>
    <property type="match status" value="1"/>
</dbReference>
<organism evidence="3 4">
    <name type="scientific">Vitis vinifera</name>
    <name type="common">Grape</name>
    <dbReference type="NCBI Taxonomy" id="29760"/>
    <lineage>
        <taxon>Eukaryota</taxon>
        <taxon>Viridiplantae</taxon>
        <taxon>Streptophyta</taxon>
        <taxon>Embryophyta</taxon>
        <taxon>Tracheophyta</taxon>
        <taxon>Spermatophyta</taxon>
        <taxon>Magnoliopsida</taxon>
        <taxon>eudicotyledons</taxon>
        <taxon>Gunneridae</taxon>
        <taxon>Pentapetalae</taxon>
        <taxon>rosids</taxon>
        <taxon>Vitales</taxon>
        <taxon>Vitaceae</taxon>
        <taxon>Viteae</taxon>
        <taxon>Vitis</taxon>
    </lineage>
</organism>
<reference evidence="3 4" key="1">
    <citation type="journal article" date="2018" name="PLoS Genet.">
        <title>Population sequencing reveals clonal diversity and ancestral inbreeding in the grapevine cultivar Chardonnay.</title>
        <authorList>
            <person name="Roach M.J."/>
            <person name="Johnson D.L."/>
            <person name="Bohlmann J."/>
            <person name="van Vuuren H.J."/>
            <person name="Jones S.J."/>
            <person name="Pretorius I.S."/>
            <person name="Schmidt S.A."/>
            <person name="Borneman A.R."/>
        </authorList>
    </citation>
    <scope>NUCLEOTIDE SEQUENCE [LARGE SCALE GENOMIC DNA]</scope>
    <source>
        <strain evidence="4">cv. Chardonnay</strain>
        <tissue evidence="3">Leaf</tissue>
    </source>
</reference>
<dbReference type="AlphaFoldDB" id="A0A438FRZ9"/>
<sequence>MTKMNSIRVLLSLAANLEWSLQQFDVKNTFLHGNLEEEVFIDLPLGFEGKFNSGKVCRLKKSLYVLKQSPWVWFERFTKSLLKSDYHQSQGDHTLFIKQSPKKKITALLVYVNGIIVTGDDVEDMLRLEKIQRDFLCLEQRPHLVRMNSVCLERKKGGLGVRNLALMKKALLGKWNWRFAIESEALWKQVISHKYGVEEGDGVLGPDEPLCESFPSLFAISLAKDAWVSDVWNPDGVGDGWTPLFSRALNDWEIEMVEQFMLKIQVFRVQREDEDKVVWTTSRSGDFSIKSLHSILELGGSALFPYDSIWRAYVPPKVAFFAWEASWGKILTLEQLQRRGYSLANRCFLCLSEAKTVDHLLLHCVKTRALWNLLFSLFGVAWVLSGSVKETLIG</sequence>
<dbReference type="PANTHER" id="PTHR43383">
    <property type="entry name" value="NODULIN 6"/>
    <property type="match status" value="1"/>
</dbReference>
<evidence type="ECO:0000259" key="2">
    <source>
        <dbReference type="Pfam" id="PF13966"/>
    </source>
</evidence>
<comment type="caution">
    <text evidence="3">The sequence shown here is derived from an EMBL/GenBank/DDBJ whole genome shotgun (WGS) entry which is preliminary data.</text>
</comment>
<evidence type="ECO:0000313" key="4">
    <source>
        <dbReference type="Proteomes" id="UP000288805"/>
    </source>
</evidence>
<feature type="domain" description="Reverse transcriptase zinc-binding" evidence="2">
    <location>
        <begin position="287"/>
        <end position="371"/>
    </location>
</feature>
<accession>A0A438FRZ9</accession>
<protein>
    <submittedName>
        <fullName evidence="3">Retrovirus-related Pol polyprotein from transposon TNT 1-94</fullName>
    </submittedName>
</protein>
<dbReference type="Proteomes" id="UP000288805">
    <property type="component" value="Unassembled WGS sequence"/>
</dbReference>
<proteinExistence type="predicted"/>
<name>A0A438FRZ9_VITVI</name>
<evidence type="ECO:0000259" key="1">
    <source>
        <dbReference type="Pfam" id="PF07727"/>
    </source>
</evidence>
<gene>
    <name evidence="3" type="primary">POLX_2596</name>
    <name evidence="3" type="ORF">CK203_060318</name>
</gene>
<evidence type="ECO:0000313" key="3">
    <source>
        <dbReference type="EMBL" id="RVW62727.1"/>
    </source>
</evidence>
<dbReference type="Pfam" id="PF13966">
    <property type="entry name" value="zf-RVT"/>
    <property type="match status" value="1"/>
</dbReference>
<feature type="domain" description="Reverse transcriptase Ty1/copia-type" evidence="1">
    <location>
        <begin position="3"/>
        <end position="125"/>
    </location>
</feature>
<dbReference type="InterPro" id="IPR013103">
    <property type="entry name" value="RVT_2"/>
</dbReference>
<dbReference type="Pfam" id="PF07727">
    <property type="entry name" value="RVT_2"/>
    <property type="match status" value="1"/>
</dbReference>